<dbReference type="AlphaFoldDB" id="A0AAU7DRT2"/>
<gene>
    <name evidence="3" type="ORF">P8935_11995</name>
</gene>
<organism evidence="3">
    <name type="scientific">Telmatobacter sp. DSM 110680</name>
    <dbReference type="NCBI Taxonomy" id="3036704"/>
    <lineage>
        <taxon>Bacteria</taxon>
        <taxon>Pseudomonadati</taxon>
        <taxon>Acidobacteriota</taxon>
        <taxon>Terriglobia</taxon>
        <taxon>Terriglobales</taxon>
        <taxon>Acidobacteriaceae</taxon>
        <taxon>Telmatobacter</taxon>
    </lineage>
</organism>
<dbReference type="Gene3D" id="3.40.50.12370">
    <property type="match status" value="1"/>
</dbReference>
<evidence type="ECO:0000259" key="2">
    <source>
        <dbReference type="Pfam" id="PF00582"/>
    </source>
</evidence>
<proteinExistence type="inferred from homology"/>
<dbReference type="SUPFAM" id="SSF52402">
    <property type="entry name" value="Adenine nucleotide alpha hydrolases-like"/>
    <property type="match status" value="2"/>
</dbReference>
<dbReference type="CDD" id="cd00293">
    <property type="entry name" value="USP-like"/>
    <property type="match status" value="2"/>
</dbReference>
<protein>
    <submittedName>
        <fullName evidence="3">Universal stress protein</fullName>
    </submittedName>
</protein>
<comment type="similarity">
    <text evidence="1">Belongs to the universal stress protein A family.</text>
</comment>
<feature type="domain" description="UspA" evidence="2">
    <location>
        <begin position="167"/>
        <end position="296"/>
    </location>
</feature>
<dbReference type="InterPro" id="IPR014729">
    <property type="entry name" value="Rossmann-like_a/b/a_fold"/>
</dbReference>
<dbReference type="Pfam" id="PF00582">
    <property type="entry name" value="Usp"/>
    <property type="match status" value="2"/>
</dbReference>
<dbReference type="RefSeq" id="WP_348265239.1">
    <property type="nucleotide sequence ID" value="NZ_CP121196.1"/>
</dbReference>
<accession>A0AAU7DRT2</accession>
<reference evidence="3" key="1">
    <citation type="submission" date="2023-03" db="EMBL/GenBank/DDBJ databases">
        <title>Edaphobacter sp.</title>
        <authorList>
            <person name="Huber K.J."/>
            <person name="Papendorf J."/>
            <person name="Pilke C."/>
            <person name="Bunk B."/>
            <person name="Sproeer C."/>
            <person name="Pester M."/>
        </authorList>
    </citation>
    <scope>NUCLEOTIDE SEQUENCE</scope>
    <source>
        <strain evidence="3">DSM 110680</strain>
    </source>
</reference>
<name>A0AAU7DRT2_9BACT</name>
<dbReference type="EMBL" id="CP121196">
    <property type="protein sequence ID" value="XBH20016.1"/>
    <property type="molecule type" value="Genomic_DNA"/>
</dbReference>
<dbReference type="Gene3D" id="3.40.50.620">
    <property type="entry name" value="HUPs"/>
    <property type="match status" value="1"/>
</dbReference>
<sequence length="317" mass="34207">MPDAGLNRWAQPTVILVATDLSDLDRLMPFALQQAHESSARIILLHVLSAGAGFAPDAVGMPSYDPAGAIEFVIKTLEPWRIRARGQDIACDAVVREGFPAQQIVTAARQFRADRLLLGTRSRSKVSKLLLGSVAEQVLRSVNLPVITVGPEAHLEVSGDARQRVVLHATTLRETSSPSAALACQIAVRQKAKLVLLHVLPPVAEMQRDRLPTGLDSTAMRELRILAAETSAADSCCTEVDARIAHGHPAIEILATSVELGADLIVLGSTHRSAFHNLTHDRTVVRVLAHARCPVLTLLDEVEEPVAAAMEQDKIFL</sequence>
<dbReference type="PRINTS" id="PR01438">
    <property type="entry name" value="UNVRSLSTRESS"/>
</dbReference>
<dbReference type="InterPro" id="IPR006016">
    <property type="entry name" value="UspA"/>
</dbReference>
<dbReference type="PANTHER" id="PTHR46268">
    <property type="entry name" value="STRESS RESPONSE PROTEIN NHAX"/>
    <property type="match status" value="1"/>
</dbReference>
<evidence type="ECO:0000256" key="1">
    <source>
        <dbReference type="ARBA" id="ARBA00008791"/>
    </source>
</evidence>
<dbReference type="InterPro" id="IPR006015">
    <property type="entry name" value="Universal_stress_UspA"/>
</dbReference>
<feature type="domain" description="UspA" evidence="2">
    <location>
        <begin position="15"/>
        <end position="149"/>
    </location>
</feature>
<dbReference type="PANTHER" id="PTHR46268:SF6">
    <property type="entry name" value="UNIVERSAL STRESS PROTEIN UP12"/>
    <property type="match status" value="1"/>
</dbReference>
<evidence type="ECO:0000313" key="3">
    <source>
        <dbReference type="EMBL" id="XBH20016.1"/>
    </source>
</evidence>